<dbReference type="Proteomes" id="UP000007129">
    <property type="component" value="Unassembled WGS sequence"/>
</dbReference>
<organism evidence="2 3">
    <name type="scientific">Macrophomina phaseolina (strain MS6)</name>
    <name type="common">Charcoal rot fungus</name>
    <dbReference type="NCBI Taxonomy" id="1126212"/>
    <lineage>
        <taxon>Eukaryota</taxon>
        <taxon>Fungi</taxon>
        <taxon>Dikarya</taxon>
        <taxon>Ascomycota</taxon>
        <taxon>Pezizomycotina</taxon>
        <taxon>Dothideomycetes</taxon>
        <taxon>Dothideomycetes incertae sedis</taxon>
        <taxon>Botryosphaeriales</taxon>
        <taxon>Botryosphaeriaceae</taxon>
        <taxon>Macrophomina</taxon>
    </lineage>
</organism>
<protein>
    <submittedName>
        <fullName evidence="2">Uncharacterized protein</fullName>
    </submittedName>
</protein>
<gene>
    <name evidence="2" type="ORF">MPH_01741</name>
</gene>
<evidence type="ECO:0000313" key="3">
    <source>
        <dbReference type="Proteomes" id="UP000007129"/>
    </source>
</evidence>
<keyword evidence="1" id="KW-1133">Transmembrane helix</keyword>
<reference evidence="2 3" key="1">
    <citation type="journal article" date="2012" name="BMC Genomics">
        <title>Tools to kill: Genome of one of the most destructive plant pathogenic fungi Macrophomina phaseolina.</title>
        <authorList>
            <person name="Islam M.S."/>
            <person name="Haque M.S."/>
            <person name="Islam M.M."/>
            <person name="Emdad E.M."/>
            <person name="Halim A."/>
            <person name="Hossen Q.M.M."/>
            <person name="Hossain M.Z."/>
            <person name="Ahmed B."/>
            <person name="Rahim S."/>
            <person name="Rahman M.S."/>
            <person name="Alam M.M."/>
            <person name="Hou S."/>
            <person name="Wan X."/>
            <person name="Saito J.A."/>
            <person name="Alam M."/>
        </authorList>
    </citation>
    <scope>NUCLEOTIDE SEQUENCE [LARGE SCALE GENOMIC DNA]</scope>
    <source>
        <strain evidence="2 3">MS6</strain>
    </source>
</reference>
<evidence type="ECO:0000256" key="1">
    <source>
        <dbReference type="SAM" id="Phobius"/>
    </source>
</evidence>
<feature type="transmembrane region" description="Helical" evidence="1">
    <location>
        <begin position="71"/>
        <end position="93"/>
    </location>
</feature>
<evidence type="ECO:0000313" key="2">
    <source>
        <dbReference type="EMBL" id="EKG20877.1"/>
    </source>
</evidence>
<dbReference type="OrthoDB" id="26203at2759"/>
<dbReference type="EMBL" id="AHHD01000073">
    <property type="protein sequence ID" value="EKG20877.1"/>
    <property type="molecule type" value="Genomic_DNA"/>
</dbReference>
<accession>K2S7J1</accession>
<dbReference type="InParanoid" id="K2S7J1"/>
<keyword evidence="1" id="KW-0812">Transmembrane</keyword>
<keyword evidence="1" id="KW-0472">Membrane</keyword>
<dbReference type="PANTHER" id="PTHR42058:SF1">
    <property type="entry name" value="G-PROTEIN COUPLED RECEPTORS FAMILY 2 PROFILE 2 DOMAIN-CONTAINING PROTEIN"/>
    <property type="match status" value="1"/>
</dbReference>
<proteinExistence type="predicted"/>
<name>K2S7J1_MACPH</name>
<dbReference type="InterPro" id="IPR053247">
    <property type="entry name" value="GPCR_GPR1/git3-like"/>
</dbReference>
<dbReference type="AlphaFoldDB" id="K2S7J1"/>
<dbReference type="VEuPathDB" id="FungiDB:MPH_01741"/>
<feature type="transmembrane region" description="Helical" evidence="1">
    <location>
        <begin position="100"/>
        <end position="122"/>
    </location>
</feature>
<dbReference type="eggNOG" id="ENOG502RY0W">
    <property type="taxonomic scope" value="Eukaryota"/>
</dbReference>
<sequence length="180" mass="19502">MIFTTSPFNGECPAPFLDESLFPSTGGFLPGRNCAPNPLQGANATGACCIPCPVYDYLYRDDFKSLTDGAAWVHVVGFVLCGFILISMAALPVQATKRSFLNVILLLGIMLLELGFIIPLAGQPEQCYNAITPNDMNTSTLCAFSGVNYTFPRSTPHLPFHYLQKTALTQFPRPSQLSAA</sequence>
<comment type="caution">
    <text evidence="2">The sequence shown here is derived from an EMBL/GenBank/DDBJ whole genome shotgun (WGS) entry which is preliminary data.</text>
</comment>
<dbReference type="PANTHER" id="PTHR42058">
    <property type="entry name" value="G_PROTEIN_RECEP_F2_4 DOMAIN-CONTAINING PROTEIN"/>
    <property type="match status" value="1"/>
</dbReference>
<dbReference type="HOGENOM" id="CLU_1496503_0_0_1"/>